<name>A0ABV9KN86_9RHOB</name>
<comment type="caution">
    <text evidence="1">The sequence shown here is derived from an EMBL/GenBank/DDBJ whole genome shotgun (WGS) entry which is preliminary data.</text>
</comment>
<dbReference type="Proteomes" id="UP001595973">
    <property type="component" value="Unassembled WGS sequence"/>
</dbReference>
<keyword evidence="2" id="KW-1185">Reference proteome</keyword>
<evidence type="ECO:0000313" key="2">
    <source>
        <dbReference type="Proteomes" id="UP001595973"/>
    </source>
</evidence>
<gene>
    <name evidence="1" type="ORF">ACFO5X_21155</name>
</gene>
<evidence type="ECO:0000313" key="1">
    <source>
        <dbReference type="EMBL" id="MFC4671071.1"/>
    </source>
</evidence>
<dbReference type="EMBL" id="JBHSGI010000032">
    <property type="protein sequence ID" value="MFC4671071.1"/>
    <property type="molecule type" value="Genomic_DNA"/>
</dbReference>
<dbReference type="RefSeq" id="WP_380721016.1">
    <property type="nucleotide sequence ID" value="NZ_JBHSGI010000032.1"/>
</dbReference>
<accession>A0ABV9KN86</accession>
<reference evidence="2" key="1">
    <citation type="journal article" date="2019" name="Int. J. Syst. Evol. Microbiol.">
        <title>The Global Catalogue of Microorganisms (GCM) 10K type strain sequencing project: providing services to taxonomists for standard genome sequencing and annotation.</title>
        <authorList>
            <consortium name="The Broad Institute Genomics Platform"/>
            <consortium name="The Broad Institute Genome Sequencing Center for Infectious Disease"/>
            <person name="Wu L."/>
            <person name="Ma J."/>
        </authorList>
    </citation>
    <scope>NUCLEOTIDE SEQUENCE [LARGE SCALE GENOMIC DNA]</scope>
    <source>
        <strain evidence="2">CGMCC 4.7283</strain>
    </source>
</reference>
<protein>
    <submittedName>
        <fullName evidence="1">Uncharacterized protein</fullName>
    </submittedName>
</protein>
<proteinExistence type="predicted"/>
<organism evidence="1 2">
    <name type="scientific">Seohaeicola nanhaiensis</name>
    <dbReference type="NCBI Taxonomy" id="1387282"/>
    <lineage>
        <taxon>Bacteria</taxon>
        <taxon>Pseudomonadati</taxon>
        <taxon>Pseudomonadota</taxon>
        <taxon>Alphaproteobacteria</taxon>
        <taxon>Rhodobacterales</taxon>
        <taxon>Roseobacteraceae</taxon>
        <taxon>Seohaeicola</taxon>
    </lineage>
</organism>
<sequence>MTQTETSSEGGAFAALTAQIAALQGGAVRAGHLDLGPDLWLSADPGGRATLTCQPEEGRMVLRLEAGDSGAWSALGLRLPVETLARGRYLGLMVEATARGALSFTPTLRYVAGGGGTVDVAPPEPVVLAGGPRRHLAWLPLDRDRLAASRACELNLFFHNDTMQLEIARLEPLLIL</sequence>